<proteinExistence type="predicted"/>
<sequence length="240" mass="26778">MIATQPGAVTSELFQIASEVPEQRRDAVLESINSIIDTNWLTEEKFWSHEHSPFKPDHGIVLLHHGGECVAYLIIQRLAVASTSVIYLSGTAVRDTHRGRGSFKRMFDAAMTAEFGHPAAPAEFCLCWRTRNPVIYVLGRAQCRSVVPAISDDTHADDLDDLCLRLAATLYPRQAVEKTTMVMRGAYGRLRYRDEPTTQTSPDVDRWFAQTIPNSADAVFFAGLASNRWSRRRAALPTTG</sequence>
<dbReference type="AlphaFoldDB" id="A0A1G7DSP1"/>
<reference evidence="1 2" key="1">
    <citation type="submission" date="2016-10" db="EMBL/GenBank/DDBJ databases">
        <authorList>
            <person name="de Groot N.N."/>
        </authorList>
    </citation>
    <scope>NUCLEOTIDE SEQUENCE [LARGE SCALE GENOMIC DNA]</scope>
    <source>
        <strain evidence="1 2">R5</strain>
    </source>
</reference>
<dbReference type="Gene3D" id="3.40.630.30">
    <property type="match status" value="1"/>
</dbReference>
<accession>A0A1G7DSP1</accession>
<name>A0A1G7DSP1_9BRAD</name>
<evidence type="ECO:0000313" key="2">
    <source>
        <dbReference type="Proteomes" id="UP000199245"/>
    </source>
</evidence>
<dbReference type="RefSeq" id="WP_092086432.1">
    <property type="nucleotide sequence ID" value="NZ_FMZW01000028.1"/>
</dbReference>
<dbReference type="InterPro" id="IPR016181">
    <property type="entry name" value="Acyl_CoA_acyltransferase"/>
</dbReference>
<dbReference type="Proteomes" id="UP000199245">
    <property type="component" value="Unassembled WGS sequence"/>
</dbReference>
<gene>
    <name evidence="1" type="ORF">SAMN05216337_1028108</name>
</gene>
<evidence type="ECO:0008006" key="3">
    <source>
        <dbReference type="Google" id="ProtNLM"/>
    </source>
</evidence>
<dbReference type="EMBL" id="FMZW01000028">
    <property type="protein sequence ID" value="SDE54497.1"/>
    <property type="molecule type" value="Genomic_DNA"/>
</dbReference>
<dbReference type="SUPFAM" id="SSF55729">
    <property type="entry name" value="Acyl-CoA N-acyltransferases (Nat)"/>
    <property type="match status" value="1"/>
</dbReference>
<evidence type="ECO:0000313" key="1">
    <source>
        <dbReference type="EMBL" id="SDE54497.1"/>
    </source>
</evidence>
<protein>
    <recommendedName>
        <fullName evidence="3">N-acetyltransferase domain-containing protein</fullName>
    </recommendedName>
</protein>
<organism evidence="1 2">
    <name type="scientific">Bradyrhizobium brasilense</name>
    <dbReference type="NCBI Taxonomy" id="1419277"/>
    <lineage>
        <taxon>Bacteria</taxon>
        <taxon>Pseudomonadati</taxon>
        <taxon>Pseudomonadota</taxon>
        <taxon>Alphaproteobacteria</taxon>
        <taxon>Hyphomicrobiales</taxon>
        <taxon>Nitrobacteraceae</taxon>
        <taxon>Bradyrhizobium</taxon>
    </lineage>
</organism>